<evidence type="ECO:0008006" key="12">
    <source>
        <dbReference type="Google" id="ProtNLM"/>
    </source>
</evidence>
<feature type="transmembrane region" description="Helical" evidence="10">
    <location>
        <begin position="296"/>
        <end position="314"/>
    </location>
</feature>
<feature type="transmembrane region" description="Helical" evidence="10">
    <location>
        <begin position="70"/>
        <end position="94"/>
    </location>
</feature>
<dbReference type="PANTHER" id="PTHR31651">
    <property type="match status" value="1"/>
</dbReference>
<organism evidence="11">
    <name type="scientific">Eucalyptus grandis</name>
    <name type="common">Flooded gum</name>
    <dbReference type="NCBI Taxonomy" id="71139"/>
    <lineage>
        <taxon>Eukaryota</taxon>
        <taxon>Viridiplantae</taxon>
        <taxon>Streptophyta</taxon>
        <taxon>Embryophyta</taxon>
        <taxon>Tracheophyta</taxon>
        <taxon>Spermatophyta</taxon>
        <taxon>Magnoliopsida</taxon>
        <taxon>eudicotyledons</taxon>
        <taxon>Gunneridae</taxon>
        <taxon>Pentapetalae</taxon>
        <taxon>rosids</taxon>
        <taxon>malvids</taxon>
        <taxon>Myrtales</taxon>
        <taxon>Myrtaceae</taxon>
        <taxon>Myrtoideae</taxon>
        <taxon>Eucalypteae</taxon>
        <taxon>Eucalyptus</taxon>
    </lineage>
</organism>
<dbReference type="STRING" id="71139.A0A059AI12"/>
<evidence type="ECO:0000256" key="7">
    <source>
        <dbReference type="ARBA" id="ARBA00023294"/>
    </source>
</evidence>
<accession>A0A059AI12</accession>
<dbReference type="AlphaFoldDB" id="A0A059AI12"/>
<proteinExistence type="inferred from homology"/>
<dbReference type="GO" id="GO:0022857">
    <property type="term" value="F:transmembrane transporter activity"/>
    <property type="evidence" value="ECO:0000318"/>
    <property type="project" value="GO_Central"/>
</dbReference>
<dbReference type="GO" id="GO:0016020">
    <property type="term" value="C:membrane"/>
    <property type="evidence" value="ECO:0000318"/>
    <property type="project" value="GO_Central"/>
</dbReference>
<evidence type="ECO:0000313" key="11">
    <source>
        <dbReference type="EMBL" id="KCW53316.1"/>
    </source>
</evidence>
<dbReference type="GO" id="GO:0009734">
    <property type="term" value="P:auxin-activated signaling pathway"/>
    <property type="evidence" value="ECO:0007669"/>
    <property type="project" value="UniProtKB-KW"/>
</dbReference>
<feature type="transmembrane region" description="Helical" evidence="10">
    <location>
        <begin position="256"/>
        <end position="276"/>
    </location>
</feature>
<dbReference type="Pfam" id="PF03547">
    <property type="entry name" value="Mem_trans"/>
    <property type="match status" value="1"/>
</dbReference>
<feature type="transmembrane region" description="Helical" evidence="10">
    <location>
        <begin position="106"/>
        <end position="127"/>
    </location>
</feature>
<dbReference type="GO" id="GO:0005789">
    <property type="term" value="C:endoplasmic reticulum membrane"/>
    <property type="evidence" value="ECO:0007669"/>
    <property type="project" value="UniProtKB-SubCell"/>
</dbReference>
<dbReference type="InterPro" id="IPR045033">
    <property type="entry name" value="PILS1/3/4/5/7"/>
</dbReference>
<dbReference type="OMA" id="WDRIKRR"/>
<sequence length="418" mass="44723">MGFLDLLMIASMPVLKTLLVTALGLYLALESVDVMGESARKQLNRVGYFVFSPALVGSTLARTVTSENIAQLWFMPVNILITFIIGSALGWILVKFTRAPHHVKGLILGCCAAGNLGHLPLIIIPALCKEQGSPFGVPDVCQKYGMAYASITMAVGAVYLWSYVFNLVRVSASNITRGDEKSDASVENTESTTDTKKCIQECPEALLPSTKCTSTGNLDESMLPLVKPEVNSQVSTWGRIKNCLTKISKNINLQTLLVPSTIAAIVGFTVGVVPRIRGLLIGAGAPLRVVEDSASLLGDAAIPAVTLIMGGNLLRGLRGSGVQLSLIAGVVVIRYILLPVIGIVIVKGALYFGLVHEDPLYLFVLLLHYALPPATNIGTMTQLFGAGESECSVVMLWTYALASVALTVWLTIFMWLVT</sequence>
<evidence type="ECO:0000256" key="1">
    <source>
        <dbReference type="ARBA" id="ARBA00004477"/>
    </source>
</evidence>
<keyword evidence="4" id="KW-0256">Endoplasmic reticulum</keyword>
<feature type="transmembrane region" description="Helical" evidence="10">
    <location>
        <begin position="326"/>
        <end position="354"/>
    </location>
</feature>
<keyword evidence="3 10" id="KW-0812">Transmembrane</keyword>
<feature type="transmembrane region" description="Helical" evidence="10">
    <location>
        <begin position="147"/>
        <end position="168"/>
    </location>
</feature>
<dbReference type="InterPro" id="IPR004776">
    <property type="entry name" value="Mem_transp_PIN-like"/>
</dbReference>
<evidence type="ECO:0000256" key="8">
    <source>
        <dbReference type="ARBA" id="ARBA00025100"/>
    </source>
</evidence>
<dbReference type="EMBL" id="KK198762">
    <property type="protein sequence ID" value="KCW53316.1"/>
    <property type="molecule type" value="Genomic_DNA"/>
</dbReference>
<dbReference type="eggNOG" id="KOG2722">
    <property type="taxonomic scope" value="Eukaryota"/>
</dbReference>
<evidence type="ECO:0000256" key="4">
    <source>
        <dbReference type="ARBA" id="ARBA00022824"/>
    </source>
</evidence>
<evidence type="ECO:0000256" key="3">
    <source>
        <dbReference type="ARBA" id="ARBA00022692"/>
    </source>
</evidence>
<comment type="subcellular location">
    <subcellularLocation>
        <location evidence="1">Endoplasmic reticulum membrane</location>
        <topology evidence="1">Multi-pass membrane protein</topology>
    </subcellularLocation>
</comment>
<comment type="function">
    <text evidence="8">Involved in cellular auxin homeostasis by regulating auxin metabolism. Regulates intracellular auxin accumulation at the endoplasmic reticulum and thus auxin availability for nuclear auxin signaling.</text>
</comment>
<dbReference type="Gramene" id="KCW53316">
    <property type="protein sequence ID" value="KCW53316"/>
    <property type="gene ID" value="EUGRSUZ_J02569"/>
</dbReference>
<gene>
    <name evidence="11" type="ORF">EUGRSUZ_J02569</name>
</gene>
<keyword evidence="7" id="KW-0927">Auxin signaling pathway</keyword>
<evidence type="ECO:0000256" key="5">
    <source>
        <dbReference type="ARBA" id="ARBA00022989"/>
    </source>
</evidence>
<comment type="similarity">
    <text evidence="9">Belongs to the auxin efflux carrier (TC 2.A.69.2) family.</text>
</comment>
<evidence type="ECO:0000256" key="2">
    <source>
        <dbReference type="ARBA" id="ARBA00022448"/>
    </source>
</evidence>
<dbReference type="PANTHER" id="PTHR31651:SF33">
    <property type="entry name" value="PROTEIN PIN-LIKES 1"/>
    <property type="match status" value="1"/>
</dbReference>
<dbReference type="InParanoid" id="A0A059AI12"/>
<feature type="transmembrane region" description="Helical" evidence="10">
    <location>
        <begin position="360"/>
        <end position="384"/>
    </location>
</feature>
<evidence type="ECO:0000256" key="6">
    <source>
        <dbReference type="ARBA" id="ARBA00023136"/>
    </source>
</evidence>
<evidence type="ECO:0000256" key="10">
    <source>
        <dbReference type="SAM" id="Phobius"/>
    </source>
</evidence>
<dbReference type="GO" id="GO:0080162">
    <property type="term" value="P:endoplasmic reticulum to cytosol auxin transport"/>
    <property type="evidence" value="ECO:0007669"/>
    <property type="project" value="InterPro"/>
</dbReference>
<protein>
    <recommendedName>
        <fullName evidence="12">Auxin efflux carrier family protein</fullName>
    </recommendedName>
</protein>
<feature type="transmembrane region" description="Helical" evidence="10">
    <location>
        <begin position="6"/>
        <end position="26"/>
    </location>
</feature>
<evidence type="ECO:0000256" key="9">
    <source>
        <dbReference type="ARBA" id="ARBA00025752"/>
    </source>
</evidence>
<dbReference type="FunCoup" id="A0A059AI12">
    <property type="interactions" value="138"/>
</dbReference>
<reference evidence="11" key="1">
    <citation type="submission" date="2013-07" db="EMBL/GenBank/DDBJ databases">
        <title>The genome of Eucalyptus grandis.</title>
        <authorList>
            <person name="Schmutz J."/>
            <person name="Hayes R."/>
            <person name="Myburg A."/>
            <person name="Tuskan G."/>
            <person name="Grattapaglia D."/>
            <person name="Rokhsar D.S."/>
        </authorList>
    </citation>
    <scope>NUCLEOTIDE SEQUENCE</scope>
    <source>
        <tissue evidence="11">Leaf extractions</tissue>
    </source>
</reference>
<name>A0A059AI12_EUCGR</name>
<keyword evidence="5 10" id="KW-1133">Transmembrane helix</keyword>
<feature type="transmembrane region" description="Helical" evidence="10">
    <location>
        <begin position="396"/>
        <end position="417"/>
    </location>
</feature>
<keyword evidence="6 10" id="KW-0472">Membrane</keyword>
<keyword evidence="2" id="KW-0813">Transport</keyword>